<evidence type="ECO:0000313" key="1">
    <source>
        <dbReference type="EMBL" id="SMC00641.1"/>
    </source>
</evidence>
<dbReference type="STRING" id="645990.SAMN00120144_4083"/>
<dbReference type="AlphaFoldDB" id="A0A1W1W5H2"/>
<reference evidence="1 2" key="1">
    <citation type="submission" date="2017-04" db="EMBL/GenBank/DDBJ databases">
        <authorList>
            <person name="Afonso C.L."/>
            <person name="Miller P.J."/>
            <person name="Scott M.A."/>
            <person name="Spackman E."/>
            <person name="Goraichik I."/>
            <person name="Dimitrov K.M."/>
            <person name="Suarez D.L."/>
            <person name="Swayne D.E."/>
        </authorList>
    </citation>
    <scope>NUCLEOTIDE SEQUENCE [LARGE SCALE GENOMIC DNA]</scope>
    <source>
        <strain evidence="1 2">DSM 11622</strain>
    </source>
</reference>
<dbReference type="EMBL" id="FWWW01000112">
    <property type="protein sequence ID" value="SMC00641.1"/>
    <property type="molecule type" value="Genomic_DNA"/>
</dbReference>
<dbReference type="Proteomes" id="UP000192266">
    <property type="component" value="Unassembled WGS sequence"/>
</dbReference>
<proteinExistence type="predicted"/>
<keyword evidence="2" id="KW-1185">Reference proteome</keyword>
<gene>
    <name evidence="1" type="ORF">SAMN00120144_4083</name>
</gene>
<protein>
    <submittedName>
        <fullName evidence="1">Uncharacterized protein</fullName>
    </submittedName>
</protein>
<organism evidence="1 2">
    <name type="scientific">Hymenobacter roseosalivarius DSM 11622</name>
    <dbReference type="NCBI Taxonomy" id="645990"/>
    <lineage>
        <taxon>Bacteria</taxon>
        <taxon>Pseudomonadati</taxon>
        <taxon>Bacteroidota</taxon>
        <taxon>Cytophagia</taxon>
        <taxon>Cytophagales</taxon>
        <taxon>Hymenobacteraceae</taxon>
        <taxon>Hymenobacter</taxon>
    </lineage>
</organism>
<evidence type="ECO:0000313" key="2">
    <source>
        <dbReference type="Proteomes" id="UP000192266"/>
    </source>
</evidence>
<sequence length="90" mass="10558">MQYTHYSFRALPFADQLSAIWQEGTFLARRYEEEDAVNLYYFPNGFFVELYYDQLANALVRTRTFTSYSSLLDYAPGIELSTLGLPDQLY</sequence>
<name>A0A1W1W5H2_9BACT</name>
<dbReference type="RefSeq" id="WP_084448059.1">
    <property type="nucleotide sequence ID" value="NZ_FWWW01000112.1"/>
</dbReference>
<dbReference type="OrthoDB" id="886795at2"/>
<accession>A0A1W1W5H2</accession>